<sequence length="339" mass="38207">MEIVEQLSIGRVWQEEGERLGGATSLRRGTDPALLCRFRMTYTTMPSQHLSKTQRSNRRVIFAAYNRPDGFLPPIVDPFPLNALQDALLSSFPTLCCSIPQTEPPSSPELCLEKRLECSFMLIFHIKSQIFQNQLCWEIIGSHWQRKIEFQGGHANSGAQLRTAEQPGCYSIKGKVNVLEDITEELLIYLSVSTTGDTSKPPEVCRDANEETGCSGKGSYDNVELRFCLPKLATLLEWQGISEKALDHILAGTTQDTNGPPRLSLFVTVYIFDKDVRPLLTSQRKLESRIKSLRGVDQEEQLDTQTYWNLPFNQMIRKQSVFVGCHKLYGTVSLSDAQA</sequence>
<dbReference type="Proteomes" id="UP000095283">
    <property type="component" value="Unplaced"/>
</dbReference>
<dbReference type="PANTHER" id="PTHR37976:SF2">
    <property type="entry name" value="PROTEIN CBG16925"/>
    <property type="match status" value="1"/>
</dbReference>
<reference evidence="3" key="1">
    <citation type="submission" date="2016-11" db="UniProtKB">
        <authorList>
            <consortium name="WormBaseParasite"/>
        </authorList>
    </citation>
    <scope>IDENTIFICATION</scope>
</reference>
<organism evidence="2 3">
    <name type="scientific">Heterorhabditis bacteriophora</name>
    <name type="common">Entomopathogenic nematode worm</name>
    <dbReference type="NCBI Taxonomy" id="37862"/>
    <lineage>
        <taxon>Eukaryota</taxon>
        <taxon>Metazoa</taxon>
        <taxon>Ecdysozoa</taxon>
        <taxon>Nematoda</taxon>
        <taxon>Chromadorea</taxon>
        <taxon>Rhabditida</taxon>
        <taxon>Rhabditina</taxon>
        <taxon>Rhabditomorpha</taxon>
        <taxon>Strongyloidea</taxon>
        <taxon>Heterorhabditidae</taxon>
        <taxon>Heterorhabditis</taxon>
    </lineage>
</organism>
<dbReference type="WBParaSite" id="Hba_13087">
    <property type="protein sequence ID" value="Hba_13087"/>
    <property type="gene ID" value="Hba_13087"/>
</dbReference>
<evidence type="ECO:0000313" key="2">
    <source>
        <dbReference type="Proteomes" id="UP000095283"/>
    </source>
</evidence>
<dbReference type="SUPFAM" id="SSF63707">
    <property type="entry name" value="Ganglioside M2 (gm2) activator"/>
    <property type="match status" value="1"/>
</dbReference>
<accession>A0A1I7X6R9</accession>
<protein>
    <submittedName>
        <fullName evidence="3">UPF0725 protein</fullName>
    </submittedName>
</protein>
<evidence type="ECO:0000256" key="1">
    <source>
        <dbReference type="ARBA" id="ARBA00022729"/>
    </source>
</evidence>
<dbReference type="AlphaFoldDB" id="A0A1I7X6R9"/>
<keyword evidence="2" id="KW-1185">Reference proteome</keyword>
<keyword evidence="1" id="KW-0732">Signal</keyword>
<name>A0A1I7X6R9_HETBA</name>
<dbReference type="InterPro" id="IPR036846">
    <property type="entry name" value="GM2-AP_sf"/>
</dbReference>
<dbReference type="PANTHER" id="PTHR37976">
    <property type="entry name" value="PROTEIN CBG16927"/>
    <property type="match status" value="1"/>
</dbReference>
<proteinExistence type="predicted"/>
<evidence type="ECO:0000313" key="3">
    <source>
        <dbReference type="WBParaSite" id="Hba_13087"/>
    </source>
</evidence>